<keyword evidence="3" id="KW-0808">Transferase</keyword>
<evidence type="ECO:0000256" key="3">
    <source>
        <dbReference type="ARBA" id="ARBA00022777"/>
    </source>
</evidence>
<comment type="catalytic activity">
    <reaction evidence="5">
        <text>L-seryl-[protein] + ATP = O-phospho-L-seryl-[protein] + ADP + H(+)</text>
        <dbReference type="Rhea" id="RHEA:17989"/>
        <dbReference type="Rhea" id="RHEA-COMP:9863"/>
        <dbReference type="Rhea" id="RHEA-COMP:11604"/>
        <dbReference type="ChEBI" id="CHEBI:15378"/>
        <dbReference type="ChEBI" id="CHEBI:29999"/>
        <dbReference type="ChEBI" id="CHEBI:30616"/>
        <dbReference type="ChEBI" id="CHEBI:83421"/>
        <dbReference type="ChEBI" id="CHEBI:456216"/>
        <dbReference type="EC" id="2.7.11.1"/>
    </reaction>
</comment>
<dbReference type="GO" id="GO:0004674">
    <property type="term" value="F:protein serine/threonine kinase activity"/>
    <property type="evidence" value="ECO:0007669"/>
    <property type="project" value="UniProtKB-KW"/>
</dbReference>
<dbReference type="InterPro" id="IPR000719">
    <property type="entry name" value="Prot_kinase_dom"/>
</dbReference>
<keyword evidence="6" id="KW-0472">Membrane</keyword>
<evidence type="ECO:0000259" key="7">
    <source>
        <dbReference type="PROSITE" id="PS50011"/>
    </source>
</evidence>
<dbReference type="InterPro" id="IPR050839">
    <property type="entry name" value="Rho-assoc_Ser/Thr_Kinase"/>
</dbReference>
<feature type="non-terminal residue" evidence="8">
    <location>
        <position position="1"/>
    </location>
</feature>
<keyword evidence="9" id="KW-1185">Reference proteome</keyword>
<organism evidence="8 9">
    <name type="scientific">Neotoma lepida</name>
    <name type="common">Desert woodrat</name>
    <dbReference type="NCBI Taxonomy" id="56216"/>
    <lineage>
        <taxon>Eukaryota</taxon>
        <taxon>Metazoa</taxon>
        <taxon>Chordata</taxon>
        <taxon>Craniata</taxon>
        <taxon>Vertebrata</taxon>
        <taxon>Euteleostomi</taxon>
        <taxon>Mammalia</taxon>
        <taxon>Eutheria</taxon>
        <taxon>Euarchontoglires</taxon>
        <taxon>Glires</taxon>
        <taxon>Rodentia</taxon>
        <taxon>Myomorpha</taxon>
        <taxon>Muroidea</taxon>
        <taxon>Cricetidae</taxon>
        <taxon>Neotominae</taxon>
        <taxon>Neotoma</taxon>
    </lineage>
</organism>
<evidence type="ECO:0000313" key="8">
    <source>
        <dbReference type="EMBL" id="OBS72317.1"/>
    </source>
</evidence>
<reference evidence="8 9" key="1">
    <citation type="submission" date="2016-06" db="EMBL/GenBank/DDBJ databases">
        <title>The Draft Genome Sequence and Annotation of the Desert Woodrat Neotoma lepida.</title>
        <authorList>
            <person name="Campbell M."/>
            <person name="Oakeson K.F."/>
            <person name="Yandell M."/>
            <person name="Halpert J.R."/>
            <person name="Dearing D."/>
        </authorList>
    </citation>
    <scope>NUCLEOTIDE SEQUENCE [LARGE SCALE GENOMIC DNA]</scope>
    <source>
        <strain evidence="8">417</strain>
        <tissue evidence="8">Liver</tissue>
    </source>
</reference>
<evidence type="ECO:0000256" key="6">
    <source>
        <dbReference type="SAM" id="Phobius"/>
    </source>
</evidence>
<dbReference type="PROSITE" id="PS50011">
    <property type="entry name" value="PROTEIN_KINASE_DOM"/>
    <property type="match status" value="1"/>
</dbReference>
<evidence type="ECO:0000256" key="4">
    <source>
        <dbReference type="ARBA" id="ARBA00047899"/>
    </source>
</evidence>
<dbReference type="OrthoDB" id="2156623at2759"/>
<comment type="catalytic activity">
    <reaction evidence="4">
        <text>L-threonyl-[protein] + ATP = O-phospho-L-threonyl-[protein] + ADP + H(+)</text>
        <dbReference type="Rhea" id="RHEA:46608"/>
        <dbReference type="Rhea" id="RHEA-COMP:11060"/>
        <dbReference type="Rhea" id="RHEA-COMP:11605"/>
        <dbReference type="ChEBI" id="CHEBI:15378"/>
        <dbReference type="ChEBI" id="CHEBI:30013"/>
        <dbReference type="ChEBI" id="CHEBI:30616"/>
        <dbReference type="ChEBI" id="CHEBI:61977"/>
        <dbReference type="ChEBI" id="CHEBI:456216"/>
        <dbReference type="EC" id="2.7.11.1"/>
    </reaction>
</comment>
<keyword evidence="1" id="KW-0723">Serine/threonine-protein kinase</keyword>
<comment type="caution">
    <text evidence="8">The sequence shown here is derived from an EMBL/GenBank/DDBJ whole genome shotgun (WGS) entry which is preliminary data.</text>
</comment>
<dbReference type="SMART" id="SM00220">
    <property type="entry name" value="S_TKc"/>
    <property type="match status" value="1"/>
</dbReference>
<dbReference type="PANTHER" id="PTHR22988:SF71">
    <property type="entry name" value="CITRON RHO-INTERACTING KINASE"/>
    <property type="match status" value="1"/>
</dbReference>
<evidence type="ECO:0000256" key="2">
    <source>
        <dbReference type="ARBA" id="ARBA00022553"/>
    </source>
</evidence>
<accession>A0A1A6H3Z8</accession>
<gene>
    <name evidence="8" type="ORF">A6R68_13110</name>
</gene>
<evidence type="ECO:0000256" key="5">
    <source>
        <dbReference type="ARBA" id="ARBA00048679"/>
    </source>
</evidence>
<dbReference type="SUPFAM" id="SSF56112">
    <property type="entry name" value="Protein kinase-like (PK-like)"/>
    <property type="match status" value="1"/>
</dbReference>
<name>A0A1A6H3Z8_NEOLE</name>
<keyword evidence="2" id="KW-0597">Phosphoprotein</keyword>
<keyword evidence="6" id="KW-1133">Transmembrane helix</keyword>
<dbReference type="PANTHER" id="PTHR22988">
    <property type="entry name" value="MYOTONIC DYSTROPHY S/T KINASE-RELATED"/>
    <property type="match status" value="1"/>
</dbReference>
<protein>
    <recommendedName>
        <fullName evidence="7">Protein kinase domain-containing protein</fullName>
    </recommendedName>
</protein>
<keyword evidence="6" id="KW-0812">Transmembrane</keyword>
<keyword evidence="3" id="KW-0418">Kinase</keyword>
<feature type="transmembrane region" description="Helical" evidence="6">
    <location>
        <begin position="153"/>
        <end position="174"/>
    </location>
</feature>
<feature type="domain" description="Protein kinase" evidence="7">
    <location>
        <begin position="1"/>
        <end position="190"/>
    </location>
</feature>
<evidence type="ECO:0000313" key="9">
    <source>
        <dbReference type="Proteomes" id="UP000092124"/>
    </source>
</evidence>
<proteinExistence type="predicted"/>
<dbReference type="Pfam" id="PF00069">
    <property type="entry name" value="Pkinase"/>
    <property type="match status" value="1"/>
</dbReference>
<dbReference type="InterPro" id="IPR011009">
    <property type="entry name" value="Kinase-like_dom_sf"/>
</dbReference>
<dbReference type="Gene3D" id="1.10.510.10">
    <property type="entry name" value="Transferase(Phosphotransferase) domain 1"/>
    <property type="match status" value="2"/>
</dbReference>
<dbReference type="Proteomes" id="UP000092124">
    <property type="component" value="Unassembled WGS sequence"/>
</dbReference>
<sequence length="190" mass="21553">EYPSTYAMDLILGNVWVSTWVMEYQPGGDLLSLLNRYEDQLDENMIQFYLAELILAVHSVHQMGYVDAKLPIGTPDYMAPEVLTVMNEDRRGTYGLECDWWSVGVVAYEMVYGKTPFTEGTSARTFNNIMNFQGLEKGTSSSFLERRLISGPLLFGFEAVAFHAVYFSALLWLLSLGKLRKRPDSYESVG</sequence>
<dbReference type="GO" id="GO:0005524">
    <property type="term" value="F:ATP binding"/>
    <property type="evidence" value="ECO:0007669"/>
    <property type="project" value="InterPro"/>
</dbReference>
<dbReference type="AlphaFoldDB" id="A0A1A6H3Z8"/>
<evidence type="ECO:0000256" key="1">
    <source>
        <dbReference type="ARBA" id="ARBA00022527"/>
    </source>
</evidence>
<dbReference type="EMBL" id="LZPO01055132">
    <property type="protein sequence ID" value="OBS72317.1"/>
    <property type="molecule type" value="Genomic_DNA"/>
</dbReference>
<dbReference type="STRING" id="56216.A0A1A6H3Z8"/>